<dbReference type="Proteomes" id="UP000824136">
    <property type="component" value="Unassembled WGS sequence"/>
</dbReference>
<dbReference type="AlphaFoldDB" id="A0A9D1GTC9"/>
<feature type="domain" description="Glycoside hydrolase family 31 N-terminal" evidence="4">
    <location>
        <begin position="37"/>
        <end position="218"/>
    </location>
</feature>
<comment type="similarity">
    <text evidence="1 2">Belongs to the glycosyl hydrolase 31 family.</text>
</comment>
<reference evidence="7" key="2">
    <citation type="journal article" date="2021" name="PeerJ">
        <title>Extensive microbial diversity within the chicken gut microbiome revealed by metagenomics and culture.</title>
        <authorList>
            <person name="Gilroy R."/>
            <person name="Ravi A."/>
            <person name="Getino M."/>
            <person name="Pursley I."/>
            <person name="Horton D.L."/>
            <person name="Alikhan N.F."/>
            <person name="Baker D."/>
            <person name="Gharbi K."/>
            <person name="Hall N."/>
            <person name="Watson M."/>
            <person name="Adriaenssens E.M."/>
            <person name="Foster-Nyarko E."/>
            <person name="Jarju S."/>
            <person name="Secka A."/>
            <person name="Antonio M."/>
            <person name="Oren A."/>
            <person name="Chaudhuri R.R."/>
            <person name="La Ragione R."/>
            <person name="Hildebrand F."/>
            <person name="Pallen M.J."/>
        </authorList>
    </citation>
    <scope>NUCLEOTIDE SEQUENCE</scope>
    <source>
        <strain evidence="7">CHK33-4379</strain>
    </source>
</reference>
<protein>
    <submittedName>
        <fullName evidence="7">DUF5110 domain-containing protein</fullName>
    </submittedName>
</protein>
<dbReference type="SUPFAM" id="SSF51445">
    <property type="entry name" value="(Trans)glycosidases"/>
    <property type="match status" value="1"/>
</dbReference>
<accession>A0A9D1GTC9</accession>
<dbReference type="InterPro" id="IPR033403">
    <property type="entry name" value="DUF5110"/>
</dbReference>
<keyword evidence="2" id="KW-0326">Glycosidase</keyword>
<dbReference type="SUPFAM" id="SSF51011">
    <property type="entry name" value="Glycosyl hydrolase domain"/>
    <property type="match status" value="1"/>
</dbReference>
<dbReference type="PANTHER" id="PTHR43863">
    <property type="entry name" value="HYDROLASE, PUTATIVE (AFU_ORTHOLOGUE AFUA_1G03140)-RELATED"/>
    <property type="match status" value="1"/>
</dbReference>
<dbReference type="CDD" id="cd06591">
    <property type="entry name" value="GH31_xylosidase_XylS"/>
    <property type="match status" value="1"/>
</dbReference>
<organism evidence="7 8">
    <name type="scientific">Candidatus Faeciplasma pullistercoris</name>
    <dbReference type="NCBI Taxonomy" id="2840800"/>
    <lineage>
        <taxon>Bacteria</taxon>
        <taxon>Bacillati</taxon>
        <taxon>Bacillota</taxon>
        <taxon>Clostridia</taxon>
        <taxon>Eubacteriales</taxon>
        <taxon>Oscillospiraceae</taxon>
        <taxon>Oscillospiraceae incertae sedis</taxon>
        <taxon>Candidatus Faeciplasma</taxon>
    </lineage>
</organism>
<proteinExistence type="inferred from homology"/>
<comment type="caution">
    <text evidence="7">The sequence shown here is derived from an EMBL/GenBank/DDBJ whole genome shotgun (WGS) entry which is preliminary data.</text>
</comment>
<dbReference type="InterPro" id="IPR013780">
    <property type="entry name" value="Glyco_hydro_b"/>
</dbReference>
<evidence type="ECO:0000256" key="2">
    <source>
        <dbReference type="RuleBase" id="RU361185"/>
    </source>
</evidence>
<dbReference type="Pfam" id="PF21365">
    <property type="entry name" value="Glyco_hydro_31_3rd"/>
    <property type="match status" value="1"/>
</dbReference>
<evidence type="ECO:0000259" key="5">
    <source>
        <dbReference type="Pfam" id="PF17137"/>
    </source>
</evidence>
<dbReference type="InterPro" id="IPR011013">
    <property type="entry name" value="Gal_mutarotase_sf_dom"/>
</dbReference>
<dbReference type="InterPro" id="IPR048395">
    <property type="entry name" value="Glyco_hydro_31_C"/>
</dbReference>
<evidence type="ECO:0000256" key="1">
    <source>
        <dbReference type="ARBA" id="ARBA00007806"/>
    </source>
</evidence>
<dbReference type="Pfam" id="PF13802">
    <property type="entry name" value="Gal_mutarotas_2"/>
    <property type="match status" value="1"/>
</dbReference>
<dbReference type="InterPro" id="IPR017853">
    <property type="entry name" value="GH"/>
</dbReference>
<keyword evidence="2" id="KW-0378">Hydrolase</keyword>
<dbReference type="InterPro" id="IPR025887">
    <property type="entry name" value="Glyco_hydro_31_N_dom"/>
</dbReference>
<gene>
    <name evidence="7" type="ORF">IAC39_05035</name>
</gene>
<dbReference type="PANTHER" id="PTHR43863:SF2">
    <property type="entry name" value="MALTASE-GLUCOAMYLASE"/>
    <property type="match status" value="1"/>
</dbReference>
<dbReference type="Gene3D" id="2.60.40.1180">
    <property type="entry name" value="Golgi alpha-mannosidase II"/>
    <property type="match status" value="2"/>
</dbReference>
<dbReference type="InterPro" id="IPR000322">
    <property type="entry name" value="Glyco_hydro_31_TIM"/>
</dbReference>
<evidence type="ECO:0000259" key="3">
    <source>
        <dbReference type="Pfam" id="PF01055"/>
    </source>
</evidence>
<dbReference type="Gene3D" id="3.20.20.80">
    <property type="entry name" value="Glycosidases"/>
    <property type="match status" value="1"/>
</dbReference>
<name>A0A9D1GTC9_9FIRM</name>
<dbReference type="Gene3D" id="2.60.40.1760">
    <property type="entry name" value="glycosyl hydrolase (family 31)"/>
    <property type="match status" value="1"/>
</dbReference>
<feature type="domain" description="DUF5110" evidence="5">
    <location>
        <begin position="717"/>
        <end position="758"/>
    </location>
</feature>
<feature type="domain" description="Glycosyl hydrolase family 31 C-terminal" evidence="6">
    <location>
        <begin position="608"/>
        <end position="702"/>
    </location>
</feature>
<dbReference type="Pfam" id="PF17137">
    <property type="entry name" value="DUF5110"/>
    <property type="match status" value="1"/>
</dbReference>
<feature type="domain" description="Glycoside hydrolase family 31 TIM barrel" evidence="3">
    <location>
        <begin position="260"/>
        <end position="598"/>
    </location>
</feature>
<evidence type="ECO:0000259" key="4">
    <source>
        <dbReference type="Pfam" id="PF13802"/>
    </source>
</evidence>
<dbReference type="GO" id="GO:0030246">
    <property type="term" value="F:carbohydrate binding"/>
    <property type="evidence" value="ECO:0007669"/>
    <property type="project" value="InterPro"/>
</dbReference>
<dbReference type="EMBL" id="DVLL01000019">
    <property type="protein sequence ID" value="HIT59053.1"/>
    <property type="molecule type" value="Genomic_DNA"/>
</dbReference>
<evidence type="ECO:0000259" key="6">
    <source>
        <dbReference type="Pfam" id="PF21365"/>
    </source>
</evidence>
<evidence type="ECO:0000313" key="7">
    <source>
        <dbReference type="EMBL" id="HIT59053.1"/>
    </source>
</evidence>
<dbReference type="CDD" id="cd14752">
    <property type="entry name" value="GH31_N"/>
    <property type="match status" value="1"/>
</dbReference>
<dbReference type="GO" id="GO:0004553">
    <property type="term" value="F:hydrolase activity, hydrolyzing O-glycosyl compounds"/>
    <property type="evidence" value="ECO:0007669"/>
    <property type="project" value="InterPro"/>
</dbReference>
<reference evidence="7" key="1">
    <citation type="submission" date="2020-10" db="EMBL/GenBank/DDBJ databases">
        <authorList>
            <person name="Gilroy R."/>
        </authorList>
    </citation>
    <scope>NUCLEOTIDE SEQUENCE</scope>
    <source>
        <strain evidence="7">CHK33-4379</strain>
    </source>
</reference>
<dbReference type="Pfam" id="PF01055">
    <property type="entry name" value="Glyco_hydro_31_2nd"/>
    <property type="match status" value="1"/>
</dbReference>
<dbReference type="InterPro" id="IPR051816">
    <property type="entry name" value="Glycosyl_Hydrolase_31"/>
</dbReference>
<dbReference type="SUPFAM" id="SSF74650">
    <property type="entry name" value="Galactose mutarotase-like"/>
    <property type="match status" value="1"/>
</dbReference>
<dbReference type="GO" id="GO:0005975">
    <property type="term" value="P:carbohydrate metabolic process"/>
    <property type="evidence" value="ECO:0007669"/>
    <property type="project" value="InterPro"/>
</dbReference>
<sequence>MLYAPKPKSREITECSLKDGALYLYSEAGTHRIIPMSRDIARLSFTCRDSFSNETKPGVVLNGAFDGWNLNETDKEISFYSDELMITIDKKTGSYRYFDGSGRLLLAEKSSESRTLEEFTAYRTGEKVTKTVKTADGEKTVVTDGVKIETGRFYHTRLHLEFADDEALYGLGQHEEGFMNLRGKTVYVYQANRKIAVPMLVSSKGYGILTDTYSPMIFNDNEYGSYIYTEADAEMDYYFINGKTPDGVVAGYRRLTGKASLLPKWAFGYWQSQERYESFDEIINTVKEFRRRNIGLDCIVQDWCSWPGGQWGQKSFDSACYPAPSENISKIHELGAKFMLSIWPNPSAGTDDFVEFDKSGLMLETKDCYNAFSSAARKMYWEQVKRSLYCHGVDAWWCDSCEPVTSEWNLVIRHEPGRAYEDYIRDASERFDYDKMNAYPFWHSVTLYEGQRGCTNEKRVVNLTRCAYTGQQRYSCVLWSGDTDASWETYRRQIAAGLNFSASGLPYWTMDIGAFFVKKSVNWYWKGNYDSTVADPAYRELYVRWYQWGSYLPVFRAHGTDCRREPWAFEDESDMRFYDALVKANRNRYTLLPYIYSAAAAAYLKDKSIIKPLGFEYPEDEIARNIKTQYMFGDSMMVCPVTKPMYFDEGRQLDGDTKISVYLPEGGWYSMSTNEYYRGGQYVSVDAPIDEIPVFVREGSIIPCTEFKPNADEQGDIRFKVYAGKDTGYTLYEDAGDGYGYESGEYTLTRITWSQDKGVLSSSDGRIFDAEIISH</sequence>
<evidence type="ECO:0000313" key="8">
    <source>
        <dbReference type="Proteomes" id="UP000824136"/>
    </source>
</evidence>